<dbReference type="EMBL" id="JALJOU010000015">
    <property type="protein sequence ID" value="KAK9839621.1"/>
    <property type="molecule type" value="Genomic_DNA"/>
</dbReference>
<keyword evidence="6" id="KW-1185">Reference proteome</keyword>
<evidence type="ECO:0000256" key="3">
    <source>
        <dbReference type="ARBA" id="ARBA00023134"/>
    </source>
</evidence>
<dbReference type="SMART" id="SM00173">
    <property type="entry name" value="RAS"/>
    <property type="match status" value="1"/>
</dbReference>
<name>A0AAW1S2G9_9CHLO</name>
<dbReference type="NCBIfam" id="TIGR00231">
    <property type="entry name" value="small_GTP"/>
    <property type="match status" value="1"/>
</dbReference>
<dbReference type="GO" id="GO:0005525">
    <property type="term" value="F:GTP binding"/>
    <property type="evidence" value="ECO:0007669"/>
    <property type="project" value="UniProtKB-KW"/>
</dbReference>
<dbReference type="Pfam" id="PF00071">
    <property type="entry name" value="Ras"/>
    <property type="match status" value="1"/>
</dbReference>
<evidence type="ECO:0000313" key="6">
    <source>
        <dbReference type="Proteomes" id="UP001445335"/>
    </source>
</evidence>
<dbReference type="InterPro" id="IPR001806">
    <property type="entry name" value="Small_GTPase"/>
</dbReference>
<dbReference type="GO" id="GO:0012505">
    <property type="term" value="C:endomembrane system"/>
    <property type="evidence" value="ECO:0007669"/>
    <property type="project" value="UniProtKB-SubCell"/>
</dbReference>
<evidence type="ECO:0000256" key="2">
    <source>
        <dbReference type="ARBA" id="ARBA00022741"/>
    </source>
</evidence>
<dbReference type="SUPFAM" id="SSF52540">
    <property type="entry name" value="P-loop containing nucleoside triphosphate hydrolases"/>
    <property type="match status" value="1"/>
</dbReference>
<dbReference type="PANTHER" id="PTHR47977">
    <property type="entry name" value="RAS-RELATED PROTEIN RAB"/>
    <property type="match status" value="1"/>
</dbReference>
<gene>
    <name evidence="5" type="ORF">WJX81_001404</name>
</gene>
<dbReference type="InterPro" id="IPR027417">
    <property type="entry name" value="P-loop_NTPase"/>
</dbReference>
<comment type="caution">
    <text evidence="5">The sequence shown here is derived from an EMBL/GenBank/DDBJ whole genome shotgun (WGS) entry which is preliminary data.</text>
</comment>
<dbReference type="InterPro" id="IPR050227">
    <property type="entry name" value="Rab"/>
</dbReference>
<evidence type="ECO:0008006" key="7">
    <source>
        <dbReference type="Google" id="ProtNLM"/>
    </source>
</evidence>
<dbReference type="Proteomes" id="UP001445335">
    <property type="component" value="Unassembled WGS sequence"/>
</dbReference>
<dbReference type="SMART" id="SM00174">
    <property type="entry name" value="RHO"/>
    <property type="match status" value="1"/>
</dbReference>
<dbReference type="FunFam" id="3.40.50.300:FF:001447">
    <property type="entry name" value="Ras-related protein Rab-1B"/>
    <property type="match status" value="1"/>
</dbReference>
<keyword evidence="2" id="KW-0547">Nucleotide-binding</keyword>
<proteinExistence type="inferred from homology"/>
<accession>A0AAW1S2G9</accession>
<keyword evidence="3" id="KW-0342">GTP-binding</keyword>
<evidence type="ECO:0000313" key="5">
    <source>
        <dbReference type="EMBL" id="KAK9839621.1"/>
    </source>
</evidence>
<dbReference type="PROSITE" id="PS51419">
    <property type="entry name" value="RAB"/>
    <property type="match status" value="1"/>
</dbReference>
<dbReference type="PRINTS" id="PR00449">
    <property type="entry name" value="RASTRNSFRMNG"/>
</dbReference>
<organism evidence="5 6">
    <name type="scientific">Elliptochloris bilobata</name>
    <dbReference type="NCBI Taxonomy" id="381761"/>
    <lineage>
        <taxon>Eukaryota</taxon>
        <taxon>Viridiplantae</taxon>
        <taxon>Chlorophyta</taxon>
        <taxon>core chlorophytes</taxon>
        <taxon>Trebouxiophyceae</taxon>
        <taxon>Trebouxiophyceae incertae sedis</taxon>
        <taxon>Elliptochloris clade</taxon>
        <taxon>Elliptochloris</taxon>
    </lineage>
</organism>
<evidence type="ECO:0000256" key="4">
    <source>
        <dbReference type="ARBA" id="ARBA00037868"/>
    </source>
</evidence>
<dbReference type="SMART" id="SM00175">
    <property type="entry name" value="RAB"/>
    <property type="match status" value="1"/>
</dbReference>
<dbReference type="Gene3D" id="3.40.50.300">
    <property type="entry name" value="P-loop containing nucleotide triphosphate hydrolases"/>
    <property type="match status" value="1"/>
</dbReference>
<reference evidence="5 6" key="1">
    <citation type="journal article" date="2024" name="Nat. Commun.">
        <title>Phylogenomics reveals the evolutionary origins of lichenization in chlorophyte algae.</title>
        <authorList>
            <person name="Puginier C."/>
            <person name="Libourel C."/>
            <person name="Otte J."/>
            <person name="Skaloud P."/>
            <person name="Haon M."/>
            <person name="Grisel S."/>
            <person name="Petersen M."/>
            <person name="Berrin J.G."/>
            <person name="Delaux P.M."/>
            <person name="Dal Grande F."/>
            <person name="Keller J."/>
        </authorList>
    </citation>
    <scope>NUCLEOTIDE SEQUENCE [LARGE SCALE GENOMIC DNA]</scope>
    <source>
        <strain evidence="5 6">SAG 245.80</strain>
    </source>
</reference>
<comment type="similarity">
    <text evidence="1">Belongs to the small GTPase superfamily. Rab family.</text>
</comment>
<sequence length="143" mass="15602">MQWRTLSNQFSDVYQKTIGVDFLEKALRVDTLGRTVRLQLWDTAGQEEFDALTRSYYRGAKAAVLVFSTSDVASLEALPQWKAKVEEECGSVAMALVQNKCDLLSAGGVGADAAEAMARRLGLRVYRTCVCEGLNCDAGACLP</sequence>
<protein>
    <recommendedName>
        <fullName evidence="7">Ras-related protein Rab-23</fullName>
    </recommendedName>
</protein>
<dbReference type="InterPro" id="IPR005225">
    <property type="entry name" value="Small_GTP-bd"/>
</dbReference>
<dbReference type="PROSITE" id="PS51421">
    <property type="entry name" value="RAS"/>
    <property type="match status" value="1"/>
</dbReference>
<evidence type="ECO:0000256" key="1">
    <source>
        <dbReference type="ARBA" id="ARBA00006270"/>
    </source>
</evidence>
<dbReference type="GO" id="GO:0003924">
    <property type="term" value="F:GTPase activity"/>
    <property type="evidence" value="ECO:0007669"/>
    <property type="project" value="InterPro"/>
</dbReference>
<dbReference type="AlphaFoldDB" id="A0AAW1S2G9"/>
<comment type="subcellular location">
    <subcellularLocation>
        <location evidence="4">Endomembrane system</location>
        <topology evidence="4">Lipid-anchor</topology>
    </subcellularLocation>
</comment>